<dbReference type="Proteomes" id="UP000507222">
    <property type="component" value="Unassembled WGS sequence"/>
</dbReference>
<evidence type="ECO:0000313" key="2">
    <source>
        <dbReference type="Proteomes" id="UP000507222"/>
    </source>
</evidence>
<gene>
    <name evidence="1" type="ORF">CURHAP_LOCUS32449</name>
</gene>
<evidence type="ECO:0000313" key="1">
    <source>
        <dbReference type="EMBL" id="CAB4279823.1"/>
    </source>
</evidence>
<name>A0A6J5UV78_PRUAR</name>
<dbReference type="AlphaFoldDB" id="A0A6J5UV78"/>
<sequence length="60" mass="6435">MAANQSSSQKPFYHCNFCKLNGHIESHCQRKNMYSSSSTASTGSFAAMTTNTLAAPSLTS</sequence>
<protein>
    <submittedName>
        <fullName evidence="1">Uncharacterized protein</fullName>
    </submittedName>
</protein>
<reference evidence="1 2" key="1">
    <citation type="submission" date="2020-05" db="EMBL/GenBank/DDBJ databases">
        <authorList>
            <person name="Campoy J."/>
            <person name="Schneeberger K."/>
            <person name="Spophaly S."/>
        </authorList>
    </citation>
    <scope>NUCLEOTIDE SEQUENCE [LARGE SCALE GENOMIC DNA]</scope>
    <source>
        <strain evidence="1">PruArmRojPasFocal</strain>
    </source>
</reference>
<dbReference type="EMBL" id="CAEKDK010000005">
    <property type="protein sequence ID" value="CAB4279823.1"/>
    <property type="molecule type" value="Genomic_DNA"/>
</dbReference>
<organism evidence="1 2">
    <name type="scientific">Prunus armeniaca</name>
    <name type="common">Apricot</name>
    <name type="synonym">Armeniaca vulgaris</name>
    <dbReference type="NCBI Taxonomy" id="36596"/>
    <lineage>
        <taxon>Eukaryota</taxon>
        <taxon>Viridiplantae</taxon>
        <taxon>Streptophyta</taxon>
        <taxon>Embryophyta</taxon>
        <taxon>Tracheophyta</taxon>
        <taxon>Spermatophyta</taxon>
        <taxon>Magnoliopsida</taxon>
        <taxon>eudicotyledons</taxon>
        <taxon>Gunneridae</taxon>
        <taxon>Pentapetalae</taxon>
        <taxon>rosids</taxon>
        <taxon>fabids</taxon>
        <taxon>Rosales</taxon>
        <taxon>Rosaceae</taxon>
        <taxon>Amygdaloideae</taxon>
        <taxon>Amygdaleae</taxon>
        <taxon>Prunus</taxon>
    </lineage>
</organism>
<accession>A0A6J5UV78</accession>
<proteinExistence type="predicted"/>